<sequence>MKFQGSTTLLQRLGCTTPVVDATDKPEVITQRDKIRLLCGVFDSSRSPCPFPLHVEALKVEIGMKERCGEVGAADAKPERQIYASGIGAGPVRFANQADERVNNEIISAYPEHPGCISALVPPAFTNSVLSAPFALLTPDKTAIWRLHARFTTNNNAHS</sequence>
<gene>
    <name evidence="1" type="ORF">LOY88_006702</name>
</gene>
<proteinExistence type="predicted"/>
<accession>A0ACB8UM81</accession>
<organism evidence="1">
    <name type="scientific">Ophidiomyces ophidiicola</name>
    <dbReference type="NCBI Taxonomy" id="1387563"/>
    <lineage>
        <taxon>Eukaryota</taxon>
        <taxon>Fungi</taxon>
        <taxon>Dikarya</taxon>
        <taxon>Ascomycota</taxon>
        <taxon>Pezizomycotina</taxon>
        <taxon>Eurotiomycetes</taxon>
        <taxon>Eurotiomycetidae</taxon>
        <taxon>Onygenales</taxon>
        <taxon>Onygenaceae</taxon>
        <taxon>Ophidiomyces</taxon>
    </lineage>
</organism>
<evidence type="ECO:0000313" key="1">
    <source>
        <dbReference type="EMBL" id="KAI2381638.1"/>
    </source>
</evidence>
<reference evidence="1" key="1">
    <citation type="journal article" date="2022" name="bioRxiv">
        <title>Population genetic analysis of Ophidiomyces ophidiicola, the causative agent of snake fungal disease, indicates recent introductions to the USA.</title>
        <authorList>
            <person name="Ladner J.T."/>
            <person name="Palmer J.M."/>
            <person name="Ettinger C.L."/>
            <person name="Stajich J.E."/>
            <person name="Farrell T.M."/>
            <person name="Glorioso B.M."/>
            <person name="Lawson B."/>
            <person name="Price S.J."/>
            <person name="Stengle A.G."/>
            <person name="Grear D.A."/>
            <person name="Lorch J.M."/>
        </authorList>
    </citation>
    <scope>NUCLEOTIDE SEQUENCE</scope>
    <source>
        <strain evidence="1">NWHC 24266-5</strain>
    </source>
</reference>
<dbReference type="EMBL" id="JALBCA010000192">
    <property type="protein sequence ID" value="KAI2381638.1"/>
    <property type="molecule type" value="Genomic_DNA"/>
</dbReference>
<comment type="caution">
    <text evidence="1">The sequence shown here is derived from an EMBL/GenBank/DDBJ whole genome shotgun (WGS) entry which is preliminary data.</text>
</comment>
<name>A0ACB8UM81_9EURO</name>
<protein>
    <submittedName>
        <fullName evidence="1">Uncharacterized protein</fullName>
    </submittedName>
</protein>